<keyword evidence="1" id="KW-0472">Membrane</keyword>
<organism evidence="2 3">
    <name type="scientific">Acrasis kona</name>
    <dbReference type="NCBI Taxonomy" id="1008807"/>
    <lineage>
        <taxon>Eukaryota</taxon>
        <taxon>Discoba</taxon>
        <taxon>Heterolobosea</taxon>
        <taxon>Tetramitia</taxon>
        <taxon>Eutetramitia</taxon>
        <taxon>Acrasidae</taxon>
        <taxon>Acrasis</taxon>
    </lineage>
</organism>
<keyword evidence="1" id="KW-0812">Transmembrane</keyword>
<dbReference type="EMBL" id="JAOPGA020001371">
    <property type="protein sequence ID" value="KAL0487730.1"/>
    <property type="molecule type" value="Genomic_DNA"/>
</dbReference>
<dbReference type="Proteomes" id="UP001431209">
    <property type="component" value="Unassembled WGS sequence"/>
</dbReference>
<accession>A0AAW2ZE60</accession>
<reference evidence="2 3" key="1">
    <citation type="submission" date="2024-03" db="EMBL/GenBank/DDBJ databases">
        <title>The Acrasis kona genome and developmental transcriptomes reveal deep origins of eukaryotic multicellular pathways.</title>
        <authorList>
            <person name="Sheikh S."/>
            <person name="Fu C.-J."/>
            <person name="Brown M.W."/>
            <person name="Baldauf S.L."/>
        </authorList>
    </citation>
    <scope>NUCLEOTIDE SEQUENCE [LARGE SCALE GENOMIC DNA]</scope>
    <source>
        <strain evidence="2 3">ATCC MYA-3509</strain>
    </source>
</reference>
<evidence type="ECO:0000256" key="1">
    <source>
        <dbReference type="SAM" id="Phobius"/>
    </source>
</evidence>
<evidence type="ECO:0000313" key="2">
    <source>
        <dbReference type="EMBL" id="KAL0487730.1"/>
    </source>
</evidence>
<feature type="transmembrane region" description="Helical" evidence="1">
    <location>
        <begin position="250"/>
        <end position="268"/>
    </location>
</feature>
<gene>
    <name evidence="2" type="ORF">AKO1_000123</name>
</gene>
<name>A0AAW2ZE60_9EUKA</name>
<protein>
    <submittedName>
        <fullName evidence="2">TRIM60</fullName>
    </submittedName>
</protein>
<proteinExistence type="predicted"/>
<dbReference type="AlphaFoldDB" id="A0AAW2ZE60"/>
<comment type="caution">
    <text evidence="2">The sequence shown here is derived from an EMBL/GenBank/DDBJ whole genome shotgun (WGS) entry which is preliminary data.</text>
</comment>
<sequence>MSVSWLDSILFFTDKNKKRRLLKLWLDHLSLDATVTNDCFNEDFQKYLIREKAAVQQIIDNTIDNFGVANIKDVDPNIIVLYENAIQDSSLSNVKETLKKNIQEDPAKKVSSFLELTSFTGSRQHQYDIRNPVLLSVHSTSQGQTILPQKHKALLIGKAKLTTEQYALAELIMSQVIIDISKDFYEKVLFTRIKADQTATADIHDKLKKIFNDKLVNQSMDVQKLRIRKIGREDLDIFEADKQEDPTVTYLTNILTTIMVGFLIYKVFAK</sequence>
<evidence type="ECO:0000313" key="3">
    <source>
        <dbReference type="Proteomes" id="UP001431209"/>
    </source>
</evidence>
<keyword evidence="1" id="KW-1133">Transmembrane helix</keyword>
<keyword evidence="3" id="KW-1185">Reference proteome</keyword>